<dbReference type="KEGG" id="ahg:AHOG_17075"/>
<dbReference type="Gene3D" id="1.25.10.10">
    <property type="entry name" value="Leucine-rich Repeat Variant"/>
    <property type="match status" value="1"/>
</dbReference>
<accession>A0A221W5Q8</accession>
<protein>
    <submittedName>
        <fullName evidence="2">Uncharacterized protein</fullName>
    </submittedName>
</protein>
<dbReference type="EMBL" id="CP022521">
    <property type="protein sequence ID" value="ASO21041.1"/>
    <property type="molecule type" value="Genomic_DNA"/>
</dbReference>
<dbReference type="SMART" id="SM00860">
    <property type="entry name" value="SMI1_KNR4"/>
    <property type="match status" value="1"/>
</dbReference>
<dbReference type="SUPFAM" id="SSF48371">
    <property type="entry name" value="ARM repeat"/>
    <property type="match status" value="1"/>
</dbReference>
<dbReference type="Gene3D" id="3.40.1580.10">
    <property type="entry name" value="SMI1/KNR4-like"/>
    <property type="match status" value="1"/>
</dbReference>
<dbReference type="AlphaFoldDB" id="A0A221W5Q8"/>
<evidence type="ECO:0000256" key="1">
    <source>
        <dbReference type="SAM" id="MobiDB-lite"/>
    </source>
</evidence>
<dbReference type="InterPro" id="IPR037883">
    <property type="entry name" value="Knr4/Smi1-like_sf"/>
</dbReference>
<dbReference type="RefSeq" id="WP_093942279.1">
    <property type="nucleotide sequence ID" value="NZ_CP022521.1"/>
</dbReference>
<evidence type="ECO:0000313" key="2">
    <source>
        <dbReference type="EMBL" id="ASO21041.1"/>
    </source>
</evidence>
<organism evidence="2 3">
    <name type="scientific">Actinoalloteichus hoggarensis</name>
    <dbReference type="NCBI Taxonomy" id="1470176"/>
    <lineage>
        <taxon>Bacteria</taxon>
        <taxon>Bacillati</taxon>
        <taxon>Actinomycetota</taxon>
        <taxon>Actinomycetes</taxon>
        <taxon>Pseudonocardiales</taxon>
        <taxon>Pseudonocardiaceae</taxon>
        <taxon>Actinoalloteichus</taxon>
    </lineage>
</organism>
<reference evidence="2 3" key="1">
    <citation type="submission" date="2017-07" db="EMBL/GenBank/DDBJ databases">
        <title>Complete genome sequence of Actinoalloteichus hoggarensis DSM 45943, type strain of Actinoalloteichus hoggarensis.</title>
        <authorList>
            <person name="Ruckert C."/>
            <person name="Nouioui I."/>
            <person name="Willmese J."/>
            <person name="van Wezel G."/>
            <person name="Klenk H.-P."/>
            <person name="Kalinowski J."/>
            <person name="Zotchev S.B."/>
        </authorList>
    </citation>
    <scope>NUCLEOTIDE SEQUENCE [LARGE SCALE GENOMIC DNA]</scope>
    <source>
        <strain evidence="2 3">DSM 45943</strain>
    </source>
</reference>
<dbReference type="SUPFAM" id="SSF160631">
    <property type="entry name" value="SMI1/KNR4-like"/>
    <property type="match status" value="1"/>
</dbReference>
<gene>
    <name evidence="2" type="ORF">AHOG_17075</name>
</gene>
<sequence length="431" mass="45846">MDIRSAGIIAKLSRARADPRLLTSFGAKNHEYTLNAPSTESTVAAFEAEHGITLPDGYRRFLLEVGDGGAGPSYGLLRLSDAYAEVSDSFPGALREPSPFVPGAEYGEDWWDDFWGPDDRPDPLQGTLAVVHHGCADYTQLVVTGPGRGRLVNVNLDGSVPPYVLEDRDFLDWYERWLDELLAGHRVAGFGAKLPGDEATLIRVLAADPAASRRARAATSLAHLARLSPAAVRALATATTDPAAIVRTAALGVAWRAGIAIEDAARNALSDPEAAVRAEAISVLRVHRTSDLAARATAQLADDDRDLIHRALWALADSGELTSAAVAPLLDHTDHHIRGSAAARLVDARDSVIGALDHALRDGHPRVRLLAVQTADRRDERGLLPRLAGMLAAETDEGVLINLRRVVGNWTDRPSTPDGPAAAADAPAAAP</sequence>
<proteinExistence type="predicted"/>
<name>A0A221W5Q8_9PSEU</name>
<feature type="region of interest" description="Disordered" evidence="1">
    <location>
        <begin position="410"/>
        <end position="431"/>
    </location>
</feature>
<dbReference type="InterPro" id="IPR016024">
    <property type="entry name" value="ARM-type_fold"/>
</dbReference>
<dbReference type="OrthoDB" id="1190024at2"/>
<evidence type="ECO:0000313" key="3">
    <source>
        <dbReference type="Proteomes" id="UP000204221"/>
    </source>
</evidence>
<feature type="compositionally biased region" description="Low complexity" evidence="1">
    <location>
        <begin position="418"/>
        <end position="431"/>
    </location>
</feature>
<dbReference type="InterPro" id="IPR011989">
    <property type="entry name" value="ARM-like"/>
</dbReference>
<dbReference type="InterPro" id="IPR018958">
    <property type="entry name" value="Knr4/Smi1-like_dom"/>
</dbReference>
<dbReference type="Pfam" id="PF09346">
    <property type="entry name" value="SMI1_KNR4"/>
    <property type="match status" value="1"/>
</dbReference>
<dbReference type="Proteomes" id="UP000204221">
    <property type="component" value="Chromosome"/>
</dbReference>
<keyword evidence="3" id="KW-1185">Reference proteome</keyword>